<dbReference type="PANTHER" id="PTHR20883">
    <property type="entry name" value="PHYTANOYL-COA DIOXYGENASE DOMAIN CONTAINING 1"/>
    <property type="match status" value="1"/>
</dbReference>
<dbReference type="GO" id="GO:0046872">
    <property type="term" value="F:metal ion binding"/>
    <property type="evidence" value="ECO:0007669"/>
    <property type="project" value="UniProtKB-KW"/>
</dbReference>
<dbReference type="Gene3D" id="2.60.120.620">
    <property type="entry name" value="q2cbj1_9rhob like domain"/>
    <property type="match status" value="1"/>
</dbReference>
<accession>A0A7S3G4T1</accession>
<name>A0A7S3G4T1_9EUKA</name>
<dbReference type="EMBL" id="HBIB01021294">
    <property type="protein sequence ID" value="CAE0251585.1"/>
    <property type="molecule type" value="Transcribed_RNA"/>
</dbReference>
<proteinExistence type="predicted"/>
<gene>
    <name evidence="4" type="ORF">PBIL07802_LOCUS13809</name>
</gene>
<keyword evidence="3" id="KW-0408">Iron</keyword>
<evidence type="ECO:0000256" key="1">
    <source>
        <dbReference type="ARBA" id="ARBA00001962"/>
    </source>
</evidence>
<sequence length="297" mass="33763">MDGPLSAEQIEAFHRDGFLVYPGFYSEEEALALRNEMMRLVSEEFTGDHRSVFSTSEQERKADEYFLSSGDKIRFFWEEKAFAKDGKLVQDKENSVNKVGHALHDLNPVFEDFSYKPRLGKALCQLGMKEPVGLQSMYIFKQPKIGGKVDIHQDSTFLYTEPTSCIGLWFAVDDATVENGCLYADPGSHKGALGEIKRRFVRTADNTTTEFRPPTPTQYDIDSCSAKVECKRGTLVFIHGSVVHMSYENHSDKPRHAYNLHCIDGATVYPKDNWLQRGEGLPFRSMLTKQPIKLQQD</sequence>
<dbReference type="PANTHER" id="PTHR20883:SF15">
    <property type="entry name" value="PHYTANOYL-COA DIOXYGENASE DOMAIN-CONTAINING PROTEIN 1"/>
    <property type="match status" value="1"/>
</dbReference>
<protein>
    <recommendedName>
        <fullName evidence="5">Phytanoyl-CoA dioxygenase</fullName>
    </recommendedName>
</protein>
<keyword evidence="2" id="KW-0479">Metal-binding</keyword>
<dbReference type="SUPFAM" id="SSF51197">
    <property type="entry name" value="Clavaminate synthase-like"/>
    <property type="match status" value="1"/>
</dbReference>
<evidence type="ECO:0008006" key="5">
    <source>
        <dbReference type="Google" id="ProtNLM"/>
    </source>
</evidence>
<reference evidence="4" key="1">
    <citation type="submission" date="2021-01" db="EMBL/GenBank/DDBJ databases">
        <authorList>
            <person name="Corre E."/>
            <person name="Pelletier E."/>
            <person name="Niang G."/>
            <person name="Scheremetjew M."/>
            <person name="Finn R."/>
            <person name="Kale V."/>
            <person name="Holt S."/>
            <person name="Cochrane G."/>
            <person name="Meng A."/>
            <person name="Brown T."/>
            <person name="Cohen L."/>
        </authorList>
    </citation>
    <scope>NUCLEOTIDE SEQUENCE</scope>
    <source>
        <strain evidence="4">NIES-2562</strain>
    </source>
</reference>
<organism evidence="4">
    <name type="scientific">Palpitomonas bilix</name>
    <dbReference type="NCBI Taxonomy" id="652834"/>
    <lineage>
        <taxon>Eukaryota</taxon>
        <taxon>Eukaryota incertae sedis</taxon>
    </lineage>
</organism>
<dbReference type="InterPro" id="IPR008775">
    <property type="entry name" value="Phytyl_CoA_dOase-like"/>
</dbReference>
<evidence type="ECO:0000256" key="3">
    <source>
        <dbReference type="ARBA" id="ARBA00023004"/>
    </source>
</evidence>
<evidence type="ECO:0000313" key="4">
    <source>
        <dbReference type="EMBL" id="CAE0251585.1"/>
    </source>
</evidence>
<comment type="cofactor">
    <cofactor evidence="1">
        <name>Fe cation</name>
        <dbReference type="ChEBI" id="CHEBI:24875"/>
    </cofactor>
</comment>
<dbReference type="Pfam" id="PF05721">
    <property type="entry name" value="PhyH"/>
    <property type="match status" value="1"/>
</dbReference>
<dbReference type="AlphaFoldDB" id="A0A7S3G4T1"/>
<evidence type="ECO:0000256" key="2">
    <source>
        <dbReference type="ARBA" id="ARBA00022723"/>
    </source>
</evidence>